<keyword evidence="3 6" id="KW-1133">Transmembrane helix</keyword>
<dbReference type="Proteomes" id="UP001147695">
    <property type="component" value="Unassembled WGS sequence"/>
</dbReference>
<evidence type="ECO:0000313" key="8">
    <source>
        <dbReference type="Proteomes" id="UP001147695"/>
    </source>
</evidence>
<name>A0A9W9QK81_PENBR</name>
<feature type="region of interest" description="Disordered" evidence="5">
    <location>
        <begin position="115"/>
        <end position="164"/>
    </location>
</feature>
<dbReference type="PANTHER" id="PTHR15549">
    <property type="entry name" value="PAIRED IMMUNOGLOBULIN-LIKE TYPE 2 RECEPTOR"/>
    <property type="match status" value="1"/>
</dbReference>
<dbReference type="AlphaFoldDB" id="A0A9W9QK81"/>
<reference evidence="7" key="1">
    <citation type="submission" date="2022-12" db="EMBL/GenBank/DDBJ databases">
        <authorList>
            <person name="Petersen C."/>
        </authorList>
    </citation>
    <scope>NUCLEOTIDE SEQUENCE</scope>
    <source>
        <strain evidence="7">IBT 35673</strain>
    </source>
</reference>
<keyword evidence="4 6" id="KW-0472">Membrane</keyword>
<sequence>MSIYDYATTEAPVVDIFCWDDWPASQIFRHTTTETTASTHQSETTPRPAATLTTPFSKATVSTTTSPTPTATPNTSTEDATSNSWIAGAVVGPIAACALIGALGFWLIRRKRTRKHLSPHGERHAADPYASATKLSPYNHSPPNELPAYSAQTGPAELASHHYR</sequence>
<dbReference type="EMBL" id="JAPZBQ010000003">
    <property type="protein sequence ID" value="KAJ5339461.1"/>
    <property type="molecule type" value="Genomic_DNA"/>
</dbReference>
<gene>
    <name evidence="7" type="ORF">N7452_006189</name>
</gene>
<evidence type="ECO:0000256" key="5">
    <source>
        <dbReference type="SAM" id="MobiDB-lite"/>
    </source>
</evidence>
<evidence type="ECO:0000256" key="2">
    <source>
        <dbReference type="ARBA" id="ARBA00022692"/>
    </source>
</evidence>
<feature type="region of interest" description="Disordered" evidence="5">
    <location>
        <begin position="33"/>
        <end position="80"/>
    </location>
</feature>
<evidence type="ECO:0000313" key="7">
    <source>
        <dbReference type="EMBL" id="KAJ5339461.1"/>
    </source>
</evidence>
<dbReference type="GO" id="GO:0016020">
    <property type="term" value="C:membrane"/>
    <property type="evidence" value="ECO:0007669"/>
    <property type="project" value="UniProtKB-SubCell"/>
</dbReference>
<evidence type="ECO:0000256" key="4">
    <source>
        <dbReference type="ARBA" id="ARBA00023136"/>
    </source>
</evidence>
<evidence type="ECO:0000256" key="6">
    <source>
        <dbReference type="SAM" id="Phobius"/>
    </source>
</evidence>
<feature type="transmembrane region" description="Helical" evidence="6">
    <location>
        <begin position="85"/>
        <end position="108"/>
    </location>
</feature>
<comment type="subcellular location">
    <subcellularLocation>
        <location evidence="1">Membrane</location>
        <topology evidence="1">Single-pass membrane protein</topology>
    </subcellularLocation>
</comment>
<feature type="compositionally biased region" description="Polar residues" evidence="5">
    <location>
        <begin position="133"/>
        <end position="142"/>
    </location>
</feature>
<protein>
    <recommendedName>
        <fullName evidence="9">Mid2 domain-containing protein</fullName>
    </recommendedName>
</protein>
<keyword evidence="2 6" id="KW-0812">Transmembrane</keyword>
<reference evidence="7" key="2">
    <citation type="journal article" date="2023" name="IMA Fungus">
        <title>Comparative genomic study of the Penicillium genus elucidates a diverse pangenome and 15 lateral gene transfer events.</title>
        <authorList>
            <person name="Petersen C."/>
            <person name="Sorensen T."/>
            <person name="Nielsen M.R."/>
            <person name="Sondergaard T.E."/>
            <person name="Sorensen J.L."/>
            <person name="Fitzpatrick D.A."/>
            <person name="Frisvad J.C."/>
            <person name="Nielsen K.L."/>
        </authorList>
    </citation>
    <scope>NUCLEOTIDE SEQUENCE</scope>
    <source>
        <strain evidence="7">IBT 35673</strain>
    </source>
</reference>
<comment type="caution">
    <text evidence="7">The sequence shown here is derived from an EMBL/GenBank/DDBJ whole genome shotgun (WGS) entry which is preliminary data.</text>
</comment>
<dbReference type="GO" id="GO:0071944">
    <property type="term" value="C:cell periphery"/>
    <property type="evidence" value="ECO:0007669"/>
    <property type="project" value="UniProtKB-ARBA"/>
</dbReference>
<feature type="compositionally biased region" description="Low complexity" evidence="5">
    <location>
        <begin position="33"/>
        <end position="77"/>
    </location>
</feature>
<evidence type="ECO:0008006" key="9">
    <source>
        <dbReference type="Google" id="ProtNLM"/>
    </source>
</evidence>
<dbReference type="CDD" id="cd12087">
    <property type="entry name" value="TM_EGFR-like"/>
    <property type="match status" value="1"/>
</dbReference>
<proteinExistence type="predicted"/>
<accession>A0A9W9QK81</accession>
<evidence type="ECO:0000256" key="1">
    <source>
        <dbReference type="ARBA" id="ARBA00004167"/>
    </source>
</evidence>
<evidence type="ECO:0000256" key="3">
    <source>
        <dbReference type="ARBA" id="ARBA00022989"/>
    </source>
</evidence>
<dbReference type="InterPro" id="IPR051694">
    <property type="entry name" value="Immunoregulatory_rcpt-like"/>
</dbReference>
<organism evidence="7 8">
    <name type="scientific">Penicillium brevicompactum</name>
    <dbReference type="NCBI Taxonomy" id="5074"/>
    <lineage>
        <taxon>Eukaryota</taxon>
        <taxon>Fungi</taxon>
        <taxon>Dikarya</taxon>
        <taxon>Ascomycota</taxon>
        <taxon>Pezizomycotina</taxon>
        <taxon>Eurotiomycetes</taxon>
        <taxon>Eurotiomycetidae</taxon>
        <taxon>Eurotiales</taxon>
        <taxon>Aspergillaceae</taxon>
        <taxon>Penicillium</taxon>
    </lineage>
</organism>